<dbReference type="eggNOG" id="ENOG502QW4V">
    <property type="taxonomic scope" value="Eukaryota"/>
</dbReference>
<evidence type="ECO:0000256" key="1">
    <source>
        <dbReference type="SAM" id="MobiDB-lite"/>
    </source>
</evidence>
<gene>
    <name evidence="4" type="ORF">HMPREF1541_01742</name>
</gene>
<sequence length="558" mass="62463">MGEPMLFPMLVVLAVIHYRAAHDSPIPQNSSSTEYNKADHKGFAAPNSWLLPHNPYPSKLKSVVASHYASLPSVSFDAHPSQTFLSRYPANKTALYVEPREGVTFMVPLLLHMIQVVPPDWRFVFFGSQATVDNVRASGTAAMHEQLGKLHVRNLEEQWGAGWGRMGWDEKGQMSMDEMKNRLLTNLTFYERELAGTEWLLTFGSDAVLCSNSNASVDDWLGWDFVGAPWGNGERFGGNGGLSLRRLSRVREVLEFQRRIDDTTAEDYWMSARLALLPDANMCPPGKEREFAVDEIYHEWPMGFHINPSRFSEAVWRRPDQRRKIYDYCPEIKIILDMYLDREKCPQQIDEERKILDDVRKEEEEKLMAPEIAAQEAKKQAEDLERQRVQKEFEEAEEKRKLEEAAVAKAKEELKAEMKAEEEARKKVEEEDAKKKAEEDAKKAGESEVKGASKSTEQENANSDSQSTGSTSSATGKDPSSGDDHDKAAAGGSAQIDSSSKDMEAAGEMIDDHDRQGGFAQIESADSVDHSAVLEEGDSPIALDPDGIDIGAPFVQEG</sequence>
<proteinExistence type="predicted"/>
<dbReference type="VEuPathDB" id="FungiDB:HMPREF1541_01742"/>
<feature type="signal peptide" evidence="2">
    <location>
        <begin position="1"/>
        <end position="21"/>
    </location>
</feature>
<feature type="domain" description="DUF5672" evidence="3">
    <location>
        <begin position="178"/>
        <end position="305"/>
    </location>
</feature>
<evidence type="ECO:0000259" key="3">
    <source>
        <dbReference type="Pfam" id="PF18922"/>
    </source>
</evidence>
<keyword evidence="5" id="KW-1185">Reference proteome</keyword>
<feature type="region of interest" description="Disordered" evidence="1">
    <location>
        <begin position="413"/>
        <end position="558"/>
    </location>
</feature>
<evidence type="ECO:0000256" key="2">
    <source>
        <dbReference type="SAM" id="SignalP"/>
    </source>
</evidence>
<dbReference type="Proteomes" id="UP000030752">
    <property type="component" value="Unassembled WGS sequence"/>
</dbReference>
<protein>
    <recommendedName>
        <fullName evidence="3">DUF5672 domain-containing protein</fullName>
    </recommendedName>
</protein>
<feature type="compositionally biased region" description="Low complexity" evidence="1">
    <location>
        <begin position="463"/>
        <end position="475"/>
    </location>
</feature>
<feature type="compositionally biased region" description="Basic and acidic residues" evidence="1">
    <location>
        <begin position="499"/>
        <end position="516"/>
    </location>
</feature>
<evidence type="ECO:0000313" key="5">
    <source>
        <dbReference type="Proteomes" id="UP000030752"/>
    </source>
</evidence>
<name>W2S1X8_CYPE1</name>
<dbReference type="STRING" id="1220924.W2S1X8"/>
<dbReference type="OrthoDB" id="10025998at2759"/>
<dbReference type="RefSeq" id="XP_008714321.1">
    <property type="nucleotide sequence ID" value="XM_008716099.1"/>
</dbReference>
<dbReference type="Pfam" id="PF18922">
    <property type="entry name" value="DUF5672"/>
    <property type="match status" value="1"/>
</dbReference>
<organism evidence="4 5">
    <name type="scientific">Cyphellophora europaea (strain CBS 101466)</name>
    <name type="common">Phialophora europaea</name>
    <dbReference type="NCBI Taxonomy" id="1220924"/>
    <lineage>
        <taxon>Eukaryota</taxon>
        <taxon>Fungi</taxon>
        <taxon>Dikarya</taxon>
        <taxon>Ascomycota</taxon>
        <taxon>Pezizomycotina</taxon>
        <taxon>Eurotiomycetes</taxon>
        <taxon>Chaetothyriomycetidae</taxon>
        <taxon>Chaetothyriales</taxon>
        <taxon>Cyphellophoraceae</taxon>
        <taxon>Cyphellophora</taxon>
    </lineage>
</organism>
<dbReference type="InterPro" id="IPR043729">
    <property type="entry name" value="DUF5672"/>
</dbReference>
<dbReference type="HOGENOM" id="CLU_488337_0_0_1"/>
<evidence type="ECO:0000313" key="4">
    <source>
        <dbReference type="EMBL" id="ETN42585.1"/>
    </source>
</evidence>
<reference evidence="4 5" key="1">
    <citation type="submission" date="2013-03" db="EMBL/GenBank/DDBJ databases">
        <title>The Genome Sequence of Phialophora europaea CBS 101466.</title>
        <authorList>
            <consortium name="The Broad Institute Genomics Platform"/>
            <person name="Cuomo C."/>
            <person name="de Hoog S."/>
            <person name="Gorbushina A."/>
            <person name="Walker B."/>
            <person name="Young S.K."/>
            <person name="Zeng Q."/>
            <person name="Gargeya S."/>
            <person name="Fitzgerald M."/>
            <person name="Haas B."/>
            <person name="Abouelleil A."/>
            <person name="Allen A.W."/>
            <person name="Alvarado L."/>
            <person name="Arachchi H.M."/>
            <person name="Berlin A.M."/>
            <person name="Chapman S.B."/>
            <person name="Gainer-Dewar J."/>
            <person name="Goldberg J."/>
            <person name="Griggs A."/>
            <person name="Gujja S."/>
            <person name="Hansen M."/>
            <person name="Howarth C."/>
            <person name="Imamovic A."/>
            <person name="Ireland A."/>
            <person name="Larimer J."/>
            <person name="McCowan C."/>
            <person name="Murphy C."/>
            <person name="Pearson M."/>
            <person name="Poon T.W."/>
            <person name="Priest M."/>
            <person name="Roberts A."/>
            <person name="Saif S."/>
            <person name="Shea T."/>
            <person name="Sisk P."/>
            <person name="Sykes S."/>
            <person name="Wortman J."/>
            <person name="Nusbaum C."/>
            <person name="Birren B."/>
        </authorList>
    </citation>
    <scope>NUCLEOTIDE SEQUENCE [LARGE SCALE GENOMIC DNA]</scope>
    <source>
        <strain evidence="4 5">CBS 101466</strain>
    </source>
</reference>
<dbReference type="GeneID" id="19969081"/>
<feature type="compositionally biased region" description="Polar residues" evidence="1">
    <location>
        <begin position="453"/>
        <end position="462"/>
    </location>
</feature>
<feature type="chain" id="PRO_5004824030" description="DUF5672 domain-containing protein" evidence="2">
    <location>
        <begin position="22"/>
        <end position="558"/>
    </location>
</feature>
<feature type="compositionally biased region" description="Basic and acidic residues" evidence="1">
    <location>
        <begin position="413"/>
        <end position="451"/>
    </location>
</feature>
<dbReference type="AlphaFoldDB" id="W2S1X8"/>
<accession>W2S1X8</accession>
<keyword evidence="2" id="KW-0732">Signal</keyword>
<dbReference type="InParanoid" id="W2S1X8"/>
<dbReference type="EMBL" id="KB822718">
    <property type="protein sequence ID" value="ETN42585.1"/>
    <property type="molecule type" value="Genomic_DNA"/>
</dbReference>